<evidence type="ECO:0000256" key="4">
    <source>
        <dbReference type="ARBA" id="ARBA00023136"/>
    </source>
</evidence>
<feature type="transmembrane region" description="Helical" evidence="5">
    <location>
        <begin position="140"/>
        <end position="161"/>
    </location>
</feature>
<dbReference type="InterPro" id="IPR032692">
    <property type="entry name" value="YccS_N"/>
</dbReference>
<evidence type="ECO:0000259" key="7">
    <source>
        <dbReference type="Pfam" id="PF13515"/>
    </source>
</evidence>
<dbReference type="OrthoDB" id="8670769at2"/>
<dbReference type="Proteomes" id="UP000236654">
    <property type="component" value="Unassembled WGS sequence"/>
</dbReference>
<organism evidence="8 9">
    <name type="scientific">Brumimicrobium salinarum</name>
    <dbReference type="NCBI Taxonomy" id="2058658"/>
    <lineage>
        <taxon>Bacteria</taxon>
        <taxon>Pseudomonadati</taxon>
        <taxon>Bacteroidota</taxon>
        <taxon>Flavobacteriia</taxon>
        <taxon>Flavobacteriales</taxon>
        <taxon>Crocinitomicaceae</taxon>
        <taxon>Brumimicrobium</taxon>
    </lineage>
</organism>
<feature type="transmembrane region" description="Helical" evidence="5">
    <location>
        <begin position="453"/>
        <end position="486"/>
    </location>
</feature>
<dbReference type="EMBL" id="PJNI01000004">
    <property type="protein sequence ID" value="PKR81276.1"/>
    <property type="molecule type" value="Genomic_DNA"/>
</dbReference>
<dbReference type="PANTHER" id="PTHR31086">
    <property type="entry name" value="ALUMINUM-ACTIVATED MALATE TRANSPORTER 10"/>
    <property type="match status" value="1"/>
</dbReference>
<feature type="domain" description="Integral membrane bound transporter" evidence="7">
    <location>
        <begin position="412"/>
        <end position="534"/>
    </location>
</feature>
<keyword evidence="4 5" id="KW-0472">Membrane</keyword>
<protein>
    <submittedName>
        <fullName evidence="8">Uncharacterized protein</fullName>
    </submittedName>
</protein>
<feature type="transmembrane region" description="Helical" evidence="5">
    <location>
        <begin position="67"/>
        <end position="86"/>
    </location>
</feature>
<feature type="transmembrane region" description="Helical" evidence="5">
    <location>
        <begin position="492"/>
        <end position="510"/>
    </location>
</feature>
<feature type="transmembrane region" description="Helical" evidence="5">
    <location>
        <begin position="36"/>
        <end position="55"/>
    </location>
</feature>
<feature type="transmembrane region" description="Helical" evidence="5">
    <location>
        <begin position="425"/>
        <end position="441"/>
    </location>
</feature>
<keyword evidence="3 5" id="KW-1133">Transmembrane helix</keyword>
<feature type="transmembrane region" description="Helical" evidence="5">
    <location>
        <begin position="522"/>
        <end position="540"/>
    </location>
</feature>
<gene>
    <name evidence="8" type="ORF">CW751_05505</name>
</gene>
<dbReference type="RefSeq" id="WP_101334002.1">
    <property type="nucleotide sequence ID" value="NZ_PJNI01000004.1"/>
</dbReference>
<feature type="domain" description="Integral membrane protein YccS N-terminal" evidence="6">
    <location>
        <begin position="77"/>
        <end position="321"/>
    </location>
</feature>
<evidence type="ECO:0000256" key="5">
    <source>
        <dbReference type="SAM" id="Phobius"/>
    </source>
</evidence>
<dbReference type="Pfam" id="PF13515">
    <property type="entry name" value="FUSC_2"/>
    <property type="match status" value="1"/>
</dbReference>
<sequence length="750" mass="85061">MQKNKLTRLELFLKSAHFFRSVVIALSLIIPLLFFMAFDIMSIAPAFIFGAFLNAPSDVPGSLSRKTIGTLISIGITVTVTVLTFYLQPFYILLVAFIAIATFGLSFLSAFGFRGSLVSFSGILAIILALVVDITETTEIWQYAFLMFFGGLWYLFISIIAHKIIPKKDDDQLLSETLKLTGEYLKIRAELLISDKNRSELIQTTFGLQSQINEKHETLRELLLTSRKRSGRSHFDEKRLVIFISLVDILESVIANSWDYDHFDQLFGKDSKHLKKFSQLNNAMSEHLIKLADVIITKDEIPKKDKLKTCLANANKTIADYIEEKGLPAGREGALSMRSLHDYQKHILQEVQAIGHAIANINTASKTTIRKEEAKMFLTLQEYKVNILFQHLSFKSVIFRHALRLTITLLFAFFLGEYFEIQNAYWIMLTVLVILRPNFGLTKQRAKDRIIGTILGGIVAFGIILLTQNAIVYGAMAVISIILAFSLMQQNYRWAAFFITLNVISVYFFLQPDALSVIQYRIIDTTIGGVISFIAVYTLFPTWEAFNIKDILTNAIKKNKLYLNATKRFYENKTANEISYKLARKEAFLALSELSAAFQRITQDPKSKQVDFQLIYEIVTLNQTILSATASLGNFIYSHKTTPISKETTALFSKVNNTFSKTLSLLDNKHDVKGLSHGNIKEAKEKLKESYYNISAARDADIEAGYVKLKKEELHRLQEAHLVSNQLIWLVGLSANLYKSIQQYAKTNSK</sequence>
<evidence type="ECO:0000256" key="2">
    <source>
        <dbReference type="ARBA" id="ARBA00022692"/>
    </source>
</evidence>
<comment type="subcellular location">
    <subcellularLocation>
        <location evidence="1">Membrane</location>
        <topology evidence="1">Multi-pass membrane protein</topology>
    </subcellularLocation>
</comment>
<keyword evidence="9" id="KW-1185">Reference proteome</keyword>
<comment type="caution">
    <text evidence="8">The sequence shown here is derived from an EMBL/GenBank/DDBJ whole genome shotgun (WGS) entry which is preliminary data.</text>
</comment>
<evidence type="ECO:0000313" key="9">
    <source>
        <dbReference type="Proteomes" id="UP000236654"/>
    </source>
</evidence>
<dbReference type="InterPro" id="IPR049453">
    <property type="entry name" value="Memb_transporter_dom"/>
</dbReference>
<evidence type="ECO:0000256" key="3">
    <source>
        <dbReference type="ARBA" id="ARBA00022989"/>
    </source>
</evidence>
<proteinExistence type="predicted"/>
<name>A0A2I0R3X3_9FLAO</name>
<evidence type="ECO:0000313" key="8">
    <source>
        <dbReference type="EMBL" id="PKR81276.1"/>
    </source>
</evidence>
<feature type="transmembrane region" description="Helical" evidence="5">
    <location>
        <begin position="402"/>
        <end position="419"/>
    </location>
</feature>
<dbReference type="GO" id="GO:0016020">
    <property type="term" value="C:membrane"/>
    <property type="evidence" value="ECO:0007669"/>
    <property type="project" value="UniProtKB-SubCell"/>
</dbReference>
<feature type="transmembrane region" description="Helical" evidence="5">
    <location>
        <begin position="92"/>
        <end position="110"/>
    </location>
</feature>
<dbReference type="Pfam" id="PF12805">
    <property type="entry name" value="FUSC-like"/>
    <property type="match status" value="1"/>
</dbReference>
<evidence type="ECO:0000259" key="6">
    <source>
        <dbReference type="Pfam" id="PF12805"/>
    </source>
</evidence>
<accession>A0A2I0R3X3</accession>
<dbReference type="AlphaFoldDB" id="A0A2I0R3X3"/>
<keyword evidence="2 5" id="KW-0812">Transmembrane</keyword>
<evidence type="ECO:0000256" key="1">
    <source>
        <dbReference type="ARBA" id="ARBA00004141"/>
    </source>
</evidence>
<reference evidence="8 9" key="1">
    <citation type="submission" date="2017-12" db="EMBL/GenBank/DDBJ databases">
        <title>The draft genome sequence of Brumimicrobium saltpan LHR20.</title>
        <authorList>
            <person name="Do Z.-J."/>
            <person name="Luo H.-R."/>
        </authorList>
    </citation>
    <scope>NUCLEOTIDE SEQUENCE [LARGE SCALE GENOMIC DNA]</scope>
    <source>
        <strain evidence="8 9">LHR20</strain>
    </source>
</reference>